<dbReference type="CDD" id="cd00067">
    <property type="entry name" value="GAL4"/>
    <property type="match status" value="1"/>
</dbReference>
<feature type="compositionally biased region" description="Basic and acidic residues" evidence="5">
    <location>
        <begin position="120"/>
        <end position="131"/>
    </location>
</feature>
<keyword evidence="8" id="KW-1185">Reference proteome</keyword>
<dbReference type="CDD" id="cd12148">
    <property type="entry name" value="fungal_TF_MHR"/>
    <property type="match status" value="1"/>
</dbReference>
<dbReference type="GO" id="GO:0008270">
    <property type="term" value="F:zinc ion binding"/>
    <property type="evidence" value="ECO:0007669"/>
    <property type="project" value="InterPro"/>
</dbReference>
<dbReference type="Gene3D" id="4.10.240.10">
    <property type="entry name" value="Zn(2)-C6 fungal-type DNA-binding domain"/>
    <property type="match status" value="1"/>
</dbReference>
<name>A0A5N5QLC2_9AGAM</name>
<feature type="region of interest" description="Disordered" evidence="5">
    <location>
        <begin position="103"/>
        <end position="147"/>
    </location>
</feature>
<feature type="region of interest" description="Disordered" evidence="5">
    <location>
        <begin position="1"/>
        <end position="23"/>
    </location>
</feature>
<gene>
    <name evidence="7" type="ORF">CTheo_4111</name>
</gene>
<keyword evidence="3" id="KW-0238">DNA-binding</keyword>
<evidence type="ECO:0000256" key="1">
    <source>
        <dbReference type="ARBA" id="ARBA00004123"/>
    </source>
</evidence>
<dbReference type="AlphaFoldDB" id="A0A5N5QLC2"/>
<organism evidence="7 8">
    <name type="scientific">Ceratobasidium theobromae</name>
    <dbReference type="NCBI Taxonomy" id="1582974"/>
    <lineage>
        <taxon>Eukaryota</taxon>
        <taxon>Fungi</taxon>
        <taxon>Dikarya</taxon>
        <taxon>Basidiomycota</taxon>
        <taxon>Agaricomycotina</taxon>
        <taxon>Agaricomycetes</taxon>
        <taxon>Cantharellales</taxon>
        <taxon>Ceratobasidiaceae</taxon>
        <taxon>Ceratobasidium</taxon>
    </lineage>
</organism>
<proteinExistence type="predicted"/>
<keyword evidence="4" id="KW-0539">Nucleus</keyword>
<comment type="subcellular location">
    <subcellularLocation>
        <location evidence="1">Nucleus</location>
    </subcellularLocation>
</comment>
<evidence type="ECO:0000259" key="6">
    <source>
        <dbReference type="SMART" id="SM00906"/>
    </source>
</evidence>
<dbReference type="InterPro" id="IPR007219">
    <property type="entry name" value="XnlR_reg_dom"/>
</dbReference>
<feature type="compositionally biased region" description="Polar residues" evidence="5">
    <location>
        <begin position="773"/>
        <end position="783"/>
    </location>
</feature>
<evidence type="ECO:0000313" key="8">
    <source>
        <dbReference type="Proteomes" id="UP000383932"/>
    </source>
</evidence>
<comment type="caution">
    <text evidence="7">The sequence shown here is derived from an EMBL/GenBank/DDBJ whole genome shotgun (WGS) entry which is preliminary data.</text>
</comment>
<feature type="compositionally biased region" description="Polar residues" evidence="5">
    <location>
        <begin position="132"/>
        <end position="147"/>
    </location>
</feature>
<evidence type="ECO:0000256" key="2">
    <source>
        <dbReference type="ARBA" id="ARBA00022723"/>
    </source>
</evidence>
<evidence type="ECO:0000256" key="4">
    <source>
        <dbReference type="ARBA" id="ARBA00023242"/>
    </source>
</evidence>
<evidence type="ECO:0000256" key="5">
    <source>
        <dbReference type="SAM" id="MobiDB-lite"/>
    </source>
</evidence>
<protein>
    <submittedName>
        <fullName evidence="7">Transcriptional activator protein acu-15</fullName>
    </submittedName>
</protein>
<sequence length="959" mass="107129">MDLSLPEYYRTAGPSEQQPSKSQPKKVVIACDQCLLSRVRCRFDPASQDKCRSCIARRLECAWTQAPKPRPPPDSSYIEYLEARVKELEKHLKHMFPGINTKRELDTLLEPKQTPLDPRPNSEGDGKEQHFNSDPSGNPNQFFSVSSPIADTSITTRLVRQVRLAELARIRPEPPHIDTNDDDSIWDTASSMRQGEPRYHGLSSSIALSRDAGMLRNGYHSGSILSNVRPTRRRQFWQPTAPEMRYLSQSPWETEEGLSLELPPDDLMPIIIDAFFSYVFFPFIHRPMFEKQLKEGLHRRNGTFLRVVLMVCANGAKWCNDPRVLDDRWPVSLSAGHRWFRQLEPGHKNFIDQISLHDAQLVVLVAMYSFSSSALYEAWNAVGIAIRVMQDVGAHRKKQTQSLENELYKRTVVYLDRLLCITFGRHPAVQDIDTDLADALEIDDEFWSLEPNTPPPVQPPGVLSRLTVFNQVIGLARIAGRCLQTVYALDHTKRDIGLDGPQGSKWMFDDINAYLKMWPQAMPTHLRLPSSAPYSPTPFISDAVSLWAVYYDLVIAANRPFIAKPSSPLAPSGLKRCREAARACANMLDAYRSMQGACSLPSTYYPAFYSAMVLVVDLIAQGRNERLGLNDTGVGLNTPVDTDYTIEQKEEDMRKCMRILEEGEKYFHVAGRLHDMVREFEVSWRLQLSPNARSARQSRGDSNSPSGSAGQTYTPSPTQPLPFAPSDSVLSPLTTDSVRLPIKCETETTFDFVYPPTESTPTTVPRPQLPSLGETSASATQPTPSYDYAHPTAYADEMFSGLYSPEATHPAQGHQQINPSVIPQRANQPGSEDQAPWTGVIPSRLQPYLPEYGYNALYATEQHAQRIAAISRQQSPHPNVFVDDVTGLDAAPASIPSLGVYSRRGWLPTSVSNAGQDGSGSTNWIRSGQTSKGIHAPPIAFQKQQHSDGTMGCNDAVYP</sequence>
<dbReference type="PANTHER" id="PTHR46910:SF3">
    <property type="entry name" value="HALOTOLERANCE PROTEIN 9-RELATED"/>
    <property type="match status" value="1"/>
</dbReference>
<dbReference type="InterPro" id="IPR050987">
    <property type="entry name" value="AtrR-like"/>
</dbReference>
<dbReference type="GO" id="GO:0006351">
    <property type="term" value="P:DNA-templated transcription"/>
    <property type="evidence" value="ECO:0007669"/>
    <property type="project" value="InterPro"/>
</dbReference>
<dbReference type="EMBL" id="SSOP01000064">
    <property type="protein sequence ID" value="KAB5592464.1"/>
    <property type="molecule type" value="Genomic_DNA"/>
</dbReference>
<feature type="compositionally biased region" description="Polar residues" evidence="5">
    <location>
        <begin position="691"/>
        <end position="716"/>
    </location>
</feature>
<dbReference type="GO" id="GO:0000981">
    <property type="term" value="F:DNA-binding transcription factor activity, RNA polymerase II-specific"/>
    <property type="evidence" value="ECO:0007669"/>
    <property type="project" value="InterPro"/>
</dbReference>
<dbReference type="Proteomes" id="UP000383932">
    <property type="component" value="Unassembled WGS sequence"/>
</dbReference>
<evidence type="ECO:0000313" key="7">
    <source>
        <dbReference type="EMBL" id="KAB5592464.1"/>
    </source>
</evidence>
<dbReference type="SMART" id="SM00906">
    <property type="entry name" value="Fungal_trans"/>
    <property type="match status" value="1"/>
</dbReference>
<dbReference type="OrthoDB" id="4456959at2759"/>
<reference evidence="7 8" key="1">
    <citation type="journal article" date="2019" name="Fungal Biol. Biotechnol.">
        <title>Draft genome sequence of fastidious pathogen Ceratobasidium theobromae, which causes vascular-streak dieback in Theobroma cacao.</title>
        <authorList>
            <person name="Ali S.S."/>
            <person name="Asman A."/>
            <person name="Shao J."/>
            <person name="Firmansyah A.P."/>
            <person name="Susilo A.W."/>
            <person name="Rosmana A."/>
            <person name="McMahon P."/>
            <person name="Junaid M."/>
            <person name="Guest D."/>
            <person name="Kheng T.Y."/>
            <person name="Meinhardt L.W."/>
            <person name="Bailey B.A."/>
        </authorList>
    </citation>
    <scope>NUCLEOTIDE SEQUENCE [LARGE SCALE GENOMIC DNA]</scope>
    <source>
        <strain evidence="7 8">CT2</strain>
    </source>
</reference>
<dbReference type="InterPro" id="IPR036864">
    <property type="entry name" value="Zn2-C6_fun-type_DNA-bd_sf"/>
</dbReference>
<accession>A0A5N5QLC2</accession>
<evidence type="ECO:0000256" key="3">
    <source>
        <dbReference type="ARBA" id="ARBA00023125"/>
    </source>
</evidence>
<dbReference type="PANTHER" id="PTHR46910">
    <property type="entry name" value="TRANSCRIPTION FACTOR PDR1"/>
    <property type="match status" value="1"/>
</dbReference>
<keyword evidence="2" id="KW-0479">Metal-binding</keyword>
<feature type="region of interest" description="Disordered" evidence="5">
    <location>
        <begin position="752"/>
        <end position="783"/>
    </location>
</feature>
<dbReference type="Pfam" id="PF04082">
    <property type="entry name" value="Fungal_trans"/>
    <property type="match status" value="1"/>
</dbReference>
<feature type="domain" description="Xylanolytic transcriptional activator regulatory" evidence="6">
    <location>
        <begin position="378"/>
        <end position="445"/>
    </location>
</feature>
<dbReference type="InterPro" id="IPR001138">
    <property type="entry name" value="Zn2Cys6_DnaBD"/>
</dbReference>
<dbReference type="GO" id="GO:0003677">
    <property type="term" value="F:DNA binding"/>
    <property type="evidence" value="ECO:0007669"/>
    <property type="project" value="UniProtKB-KW"/>
</dbReference>
<feature type="region of interest" description="Disordered" evidence="5">
    <location>
        <begin position="691"/>
        <end position="732"/>
    </location>
</feature>
<dbReference type="GO" id="GO:0005634">
    <property type="term" value="C:nucleus"/>
    <property type="evidence" value="ECO:0007669"/>
    <property type="project" value="UniProtKB-SubCell"/>
</dbReference>
<dbReference type="SUPFAM" id="SSF57701">
    <property type="entry name" value="Zn2/Cys6 DNA-binding domain"/>
    <property type="match status" value="1"/>
</dbReference>